<evidence type="ECO:0000256" key="9">
    <source>
        <dbReference type="ARBA" id="ARBA00023235"/>
    </source>
</evidence>
<dbReference type="GO" id="GO:0006265">
    <property type="term" value="P:DNA topological change"/>
    <property type="evidence" value="ECO:0007669"/>
    <property type="project" value="UniProtKB-UniRule"/>
</dbReference>
<dbReference type="PROSITE" id="PS50880">
    <property type="entry name" value="TOPRIM"/>
    <property type="match status" value="1"/>
</dbReference>
<keyword evidence="6" id="KW-0460">Magnesium</keyword>
<evidence type="ECO:0000313" key="13">
    <source>
        <dbReference type="EMBL" id="KIX85714.1"/>
    </source>
</evidence>
<evidence type="ECO:0000256" key="7">
    <source>
        <dbReference type="ARBA" id="ARBA00023029"/>
    </source>
</evidence>
<dbReference type="NCBIfam" id="TIGR01051">
    <property type="entry name" value="topA_bact"/>
    <property type="match status" value="1"/>
</dbReference>
<evidence type="ECO:0000256" key="4">
    <source>
        <dbReference type="ARBA" id="ARBA00022771"/>
    </source>
</evidence>
<evidence type="ECO:0000256" key="10">
    <source>
        <dbReference type="HAMAP-Rule" id="MF_00952"/>
    </source>
</evidence>
<dbReference type="InterPro" id="IPR000380">
    <property type="entry name" value="Topo_IA"/>
</dbReference>
<evidence type="ECO:0000256" key="6">
    <source>
        <dbReference type="ARBA" id="ARBA00022842"/>
    </source>
</evidence>
<dbReference type="AlphaFoldDB" id="A0A0D2GQU9"/>
<dbReference type="EC" id="5.6.2.1" evidence="10"/>
<dbReference type="InterPro" id="IPR023405">
    <property type="entry name" value="Topo_IA_core_domain"/>
</dbReference>
<organism evidence="13 14">
    <name type="scientific">candidate division TM6 bacterium JCVI TM6SC1</name>
    <dbReference type="NCBI Taxonomy" id="1306947"/>
    <lineage>
        <taxon>Bacteria</taxon>
        <taxon>Candidatus Babelota</taxon>
        <taxon>Vermiphilus</taxon>
    </lineage>
</organism>
<feature type="site" description="Interaction with DNA" evidence="10">
    <location>
        <position position="305"/>
    </location>
</feature>
<dbReference type="SMART" id="SM00436">
    <property type="entry name" value="TOP1Bc"/>
    <property type="match status" value="1"/>
</dbReference>
<comment type="function">
    <text evidence="10">Releases the supercoiling and torsional tension of DNA, which is introduced during the DNA replication and transcription, by transiently cleaving and rejoining one strand of the DNA duplex. Introduces a single-strand break via transesterification at a target site in duplex DNA. The scissile phosphodiester is attacked by the catalytic tyrosine of the enzyme, resulting in the formation of a DNA-(5'-phosphotyrosyl)-enzyme intermediate and the expulsion of a 3'-OH DNA strand. The free DNA strand then undergoes passage around the unbroken strand, thus removing DNA supercoils. Finally, in the religation step, the DNA 3'-OH attacks the covalent intermediate to expel the active-site tyrosine and restore the DNA phosphodiester backbone.</text>
</comment>
<feature type="site" description="Interaction with DNA" evidence="10">
    <location>
        <position position="159"/>
    </location>
</feature>
<dbReference type="EMBL" id="ARQD01000001">
    <property type="protein sequence ID" value="KIX85714.1"/>
    <property type="molecule type" value="Genomic_DNA"/>
</dbReference>
<dbReference type="PRINTS" id="PR00417">
    <property type="entry name" value="PRTPISMRASEI"/>
</dbReference>
<dbReference type="InterPro" id="IPR013497">
    <property type="entry name" value="Topo_IA_cen"/>
</dbReference>
<feature type="site" description="Interaction with DNA" evidence="10">
    <location>
        <position position="144"/>
    </location>
</feature>
<sequence>MMKKLLIVESPAKIKTISKFLDKEFKIMSTMGHIMDLPTKHVGVTMNDSIEIEYVPLDKKEKTIAELCKAAQKAEEIYLAPDPDREGEIIAWHTAGEILKVVNPKKVKIYRIAFNEITKPAILDAVNNPGNIDLQKVAAQQARRVLDRWVGYEVSPVLWKKFAPGLSAGRVQSVALRLICEREDEIRNFKPEEYWSIHGLFTYQTDQLEAALVTIGKEKVDIKTKENASSIVNGIKQQSYKVESVTDKKRSKSPLAPFMTSTLQQAAFNQLGFTVKKTMTVAQQLYEGIPLSDPTTPIALITYMRTDSLRISNTALEQARDYISTSFNSEYLPTKPQLYAKSKAATQDAHEAIRPVDLKITPERAYAHLPKDAARLYELIWKRFVACQMSPAQYAQRQVTISGGPYTFKATGSTLLFDGFLAVYHDAQDEEKDQKVIIPASFTAKKQVNLQKATPKQHFTQAPPKYTEGSLVKELEKEGIGRPSTYATILSTIQARSYTTLDSKKRFTPTDLGMAVTRLLSESLPGIMAVKFTAHMEEDLDKVASGTLARDKLLKEFYKAFEKELSALKGADSKKVSEPTTIECPACHKSNLVIRFGKTGEFLGCPTYPACTFTAKFTRAEDGTIIISAPEEPKLLEETCPLCGKPLRVVSGRFGQFIACSGYPDCTYIKQTKAEVQCPLDGGDLVKRKWRGGSFWGCSNYPKCNFAVFGEIEQQPCPVCHRPFLAKKTEKNGDITLTCTNKECGYKKVVTES</sequence>
<feature type="site" description="Interaction with DNA" evidence="10">
    <location>
        <position position="33"/>
    </location>
</feature>
<dbReference type="InterPro" id="IPR013825">
    <property type="entry name" value="Topo_IA_cen_sub2"/>
</dbReference>
<dbReference type="InterPro" id="IPR005733">
    <property type="entry name" value="TopoI_bac-type"/>
</dbReference>
<dbReference type="InterPro" id="IPR013824">
    <property type="entry name" value="Topo_IA_cen_sub1"/>
</dbReference>
<feature type="site" description="Interaction with DNA" evidence="10">
    <location>
        <position position="152"/>
    </location>
</feature>
<keyword evidence="8 10" id="KW-0238">DNA-binding</keyword>
<proteinExistence type="inferred from homology"/>
<reference evidence="13 14" key="1">
    <citation type="journal article" date="2013" name="Proc. Natl. Acad. Sci. U.S.A.">
        <title>Candidate phylum TM6 genome recovered from a hospital sink biofilm provides genomic insights into this uncultivated phylum.</title>
        <authorList>
            <person name="McLean J.S."/>
            <person name="Lombardo M.J."/>
            <person name="Badger J.H."/>
            <person name="Edlund A."/>
            <person name="Novotny M."/>
            <person name="Yee-Greenbaum J."/>
            <person name="Vyahhi N."/>
            <person name="Hall A.P."/>
            <person name="Yang Y."/>
            <person name="Dupont C.L."/>
            <person name="Ziegler M.G."/>
            <person name="Chitsaz H."/>
            <person name="Allen A.E."/>
            <person name="Yooseph S."/>
            <person name="Tesler G."/>
            <person name="Pevzner P.A."/>
            <person name="Friedman R.M."/>
            <person name="Nealson K.H."/>
            <person name="Venter J.C."/>
            <person name="Lasken R.S."/>
        </authorList>
    </citation>
    <scope>NUCLEOTIDE SEQUENCE [LARGE SCALE GENOMIC DNA]</scope>
    <source>
        <strain evidence="13 14">TM6SC1</strain>
    </source>
</reference>
<dbReference type="Gene3D" id="2.70.20.10">
    <property type="entry name" value="Topoisomerase I, domain 3"/>
    <property type="match status" value="1"/>
</dbReference>
<protein>
    <recommendedName>
        <fullName evidence="10">DNA topoisomerase 1</fullName>
        <ecNumber evidence="10">5.6.2.1</ecNumber>
    </recommendedName>
    <alternativeName>
        <fullName evidence="10">DNA topoisomerase I</fullName>
    </alternativeName>
</protein>
<gene>
    <name evidence="10" type="primary">topA</name>
    <name evidence="13" type="ORF">J120_01330</name>
</gene>
<dbReference type="InterPro" id="IPR028612">
    <property type="entry name" value="Topoisom_1_IA"/>
</dbReference>
<evidence type="ECO:0000256" key="2">
    <source>
        <dbReference type="ARBA" id="ARBA00009446"/>
    </source>
</evidence>
<feature type="site" description="Interaction with DNA" evidence="10">
    <location>
        <position position="143"/>
    </location>
</feature>
<comment type="caution">
    <text evidence="13">The sequence shown here is derived from an EMBL/GenBank/DDBJ whole genome shotgun (WGS) entry which is preliminary data.</text>
</comment>
<feature type="domain" description="Topo IA-type catalytic" evidence="12">
    <location>
        <begin position="133"/>
        <end position="565"/>
    </location>
</feature>
<feature type="region of interest" description="Interaction with DNA" evidence="10">
    <location>
        <begin position="167"/>
        <end position="172"/>
    </location>
</feature>
<feature type="active site" description="O-(5'-phospho-DNA)-tyrosine intermediate" evidence="10">
    <location>
        <position position="303"/>
    </location>
</feature>
<keyword evidence="4" id="KW-0863">Zinc-finger</keyword>
<dbReference type="InterPro" id="IPR003602">
    <property type="entry name" value="Topo_IA_DNA-bd_dom"/>
</dbReference>
<dbReference type="SUPFAM" id="SSF57783">
    <property type="entry name" value="Zinc beta-ribbon"/>
    <property type="match status" value="3"/>
</dbReference>
<dbReference type="InterPro" id="IPR034149">
    <property type="entry name" value="TOPRIM_TopoI"/>
</dbReference>
<dbReference type="Gene3D" id="3.30.65.10">
    <property type="entry name" value="Bacterial Topoisomerase I, domain 1"/>
    <property type="match status" value="3"/>
</dbReference>
<dbReference type="STRING" id="1306947.J120_01330"/>
<dbReference type="Pfam" id="PF01131">
    <property type="entry name" value="Topoisom_bac"/>
    <property type="match status" value="1"/>
</dbReference>
<feature type="domain" description="Toprim" evidence="11">
    <location>
        <begin position="3"/>
        <end position="117"/>
    </location>
</feature>
<dbReference type="GO" id="GO:0005694">
    <property type="term" value="C:chromosome"/>
    <property type="evidence" value="ECO:0007669"/>
    <property type="project" value="InterPro"/>
</dbReference>
<name>A0A0D2GQU9_9BACT</name>
<dbReference type="GO" id="GO:0003677">
    <property type="term" value="F:DNA binding"/>
    <property type="evidence" value="ECO:0007669"/>
    <property type="project" value="UniProtKB-KW"/>
</dbReference>
<evidence type="ECO:0000313" key="14">
    <source>
        <dbReference type="Proteomes" id="UP000032214"/>
    </source>
</evidence>
<dbReference type="eggNOG" id="COG0550">
    <property type="taxonomic scope" value="Bacteria"/>
</dbReference>
<keyword evidence="14" id="KW-1185">Reference proteome</keyword>
<dbReference type="Pfam" id="PF01751">
    <property type="entry name" value="Toprim"/>
    <property type="match status" value="1"/>
</dbReference>
<comment type="similarity">
    <text evidence="2 10">Belongs to the type IA topoisomerase family.</text>
</comment>
<comment type="subunit">
    <text evidence="10">Monomer.</text>
</comment>
<dbReference type="PANTHER" id="PTHR42785:SF1">
    <property type="entry name" value="DNA TOPOISOMERASE"/>
    <property type="match status" value="1"/>
</dbReference>
<dbReference type="Gene3D" id="1.10.290.10">
    <property type="entry name" value="Topoisomerase I, domain 4"/>
    <property type="match status" value="1"/>
</dbReference>
<dbReference type="PROSITE" id="PS52039">
    <property type="entry name" value="TOPO_IA_2"/>
    <property type="match status" value="1"/>
</dbReference>
<dbReference type="Gene3D" id="3.40.50.140">
    <property type="match status" value="1"/>
</dbReference>
<dbReference type="Pfam" id="PF01396">
    <property type="entry name" value="Zn_ribbon_Top1"/>
    <property type="match status" value="3"/>
</dbReference>
<dbReference type="SMART" id="SM00437">
    <property type="entry name" value="TOP1Ac"/>
    <property type="match status" value="1"/>
</dbReference>
<feature type="site" description="Interaction with DNA" evidence="10">
    <location>
        <position position="496"/>
    </location>
</feature>
<dbReference type="CDD" id="cd03363">
    <property type="entry name" value="TOPRIM_TopoIA_TopoI"/>
    <property type="match status" value="1"/>
</dbReference>
<dbReference type="InterPro" id="IPR006171">
    <property type="entry name" value="TOPRIM_dom"/>
</dbReference>
<keyword evidence="5" id="KW-0862">Zinc</keyword>
<evidence type="ECO:0000256" key="8">
    <source>
        <dbReference type="ARBA" id="ARBA00023125"/>
    </source>
</evidence>
<feature type="site" description="Interaction with DNA" evidence="10">
    <location>
        <position position="147"/>
    </location>
</feature>
<accession>A0A0D2GQU9</accession>
<dbReference type="PANTHER" id="PTHR42785">
    <property type="entry name" value="DNA TOPOISOMERASE, TYPE IA, CORE"/>
    <property type="match status" value="1"/>
</dbReference>
<dbReference type="Proteomes" id="UP000032214">
    <property type="component" value="Unassembled WGS sequence"/>
</dbReference>
<keyword evidence="7 10" id="KW-0799">Topoisomerase</keyword>
<dbReference type="SMART" id="SM00493">
    <property type="entry name" value="TOPRIM"/>
    <property type="match status" value="1"/>
</dbReference>
<dbReference type="CDD" id="cd00186">
    <property type="entry name" value="TOP1Ac"/>
    <property type="match status" value="1"/>
</dbReference>
<dbReference type="InterPro" id="IPR013498">
    <property type="entry name" value="Topo_IA_Znf"/>
</dbReference>
<keyword evidence="3" id="KW-0479">Metal-binding</keyword>
<dbReference type="InterPro" id="IPR003601">
    <property type="entry name" value="Topo_IA_2"/>
</dbReference>
<evidence type="ECO:0000259" key="12">
    <source>
        <dbReference type="PROSITE" id="PS52039"/>
    </source>
</evidence>
<dbReference type="HAMAP" id="MF_00952">
    <property type="entry name" value="Topoisom_1_prok"/>
    <property type="match status" value="1"/>
</dbReference>
<evidence type="ECO:0000256" key="5">
    <source>
        <dbReference type="ARBA" id="ARBA00022833"/>
    </source>
</evidence>
<dbReference type="InterPro" id="IPR013826">
    <property type="entry name" value="Topo_IA_cen_sub3"/>
</dbReference>
<dbReference type="SUPFAM" id="SSF56712">
    <property type="entry name" value="Prokaryotic type I DNA topoisomerase"/>
    <property type="match status" value="1"/>
</dbReference>
<dbReference type="GO" id="GO:0003917">
    <property type="term" value="F:DNA topoisomerase type I (single strand cut, ATP-independent) activity"/>
    <property type="evidence" value="ECO:0007669"/>
    <property type="project" value="UniProtKB-UniRule"/>
</dbReference>
<keyword evidence="9 10" id="KW-0413">Isomerase</keyword>
<dbReference type="GO" id="GO:0008270">
    <property type="term" value="F:zinc ion binding"/>
    <property type="evidence" value="ECO:0007669"/>
    <property type="project" value="UniProtKB-KW"/>
</dbReference>
<comment type="catalytic activity">
    <reaction evidence="1 10">
        <text>ATP-independent breakage of single-stranded DNA, followed by passage and rejoining.</text>
        <dbReference type="EC" id="5.6.2.1"/>
    </reaction>
</comment>
<dbReference type="Gene3D" id="1.10.460.10">
    <property type="entry name" value="Topoisomerase I, domain 2"/>
    <property type="match status" value="1"/>
</dbReference>
<evidence type="ECO:0000256" key="1">
    <source>
        <dbReference type="ARBA" id="ARBA00000213"/>
    </source>
</evidence>
<evidence type="ECO:0000256" key="3">
    <source>
        <dbReference type="ARBA" id="ARBA00022723"/>
    </source>
</evidence>
<evidence type="ECO:0000259" key="11">
    <source>
        <dbReference type="PROSITE" id="PS50880"/>
    </source>
</evidence>